<dbReference type="STRING" id="7222.B4JRP5"/>
<evidence type="ECO:0000313" key="2">
    <source>
        <dbReference type="EMBL" id="EDV94435.1"/>
    </source>
</evidence>
<dbReference type="PhylomeDB" id="B4JRP5"/>
<feature type="domain" description="Essential protein Yae1 N-terminal" evidence="1">
    <location>
        <begin position="33"/>
        <end position="67"/>
    </location>
</feature>
<dbReference type="EMBL" id="CH916373">
    <property type="protein sequence ID" value="EDV94435.1"/>
    <property type="molecule type" value="Genomic_DNA"/>
</dbReference>
<gene>
    <name evidence="2" type="primary">Dgri\GH21163</name>
    <name evidence="2" type="ORF">Dgri_GH21163</name>
</gene>
<dbReference type="InParanoid" id="B4JRP5"/>
<dbReference type="OrthoDB" id="20086at2759"/>
<dbReference type="KEGG" id="dgr:6567908"/>
<organism evidence="3">
    <name type="scientific">Drosophila grimshawi</name>
    <name type="common">Hawaiian fruit fly</name>
    <name type="synonym">Idiomyia grimshawi</name>
    <dbReference type="NCBI Taxonomy" id="7222"/>
    <lineage>
        <taxon>Eukaryota</taxon>
        <taxon>Metazoa</taxon>
        <taxon>Ecdysozoa</taxon>
        <taxon>Arthropoda</taxon>
        <taxon>Hexapoda</taxon>
        <taxon>Insecta</taxon>
        <taxon>Pterygota</taxon>
        <taxon>Neoptera</taxon>
        <taxon>Endopterygota</taxon>
        <taxon>Diptera</taxon>
        <taxon>Brachycera</taxon>
        <taxon>Muscomorpha</taxon>
        <taxon>Ephydroidea</taxon>
        <taxon>Drosophilidae</taxon>
        <taxon>Drosophila</taxon>
        <taxon>Hawaiian Drosophila</taxon>
    </lineage>
</organism>
<dbReference type="OMA" id="FQTSFDQ"/>
<evidence type="ECO:0000259" key="1">
    <source>
        <dbReference type="Pfam" id="PF09811"/>
    </source>
</evidence>
<dbReference type="AlphaFoldDB" id="B4JRP5"/>
<dbReference type="HOGENOM" id="CLU_1697381_0_0_1"/>
<proteinExistence type="predicted"/>
<protein>
    <submittedName>
        <fullName evidence="2">GH21163</fullName>
    </submittedName>
</protein>
<keyword evidence="3" id="KW-1185">Reference proteome</keyword>
<sequence>MSQAHSSDDEADFKAVNTANQQRIKEKVAKINYVDGVVDGREKVFQSSFDQGYADGLRTGIEIAKFRAFYDALSDTDVDDNLAREQLVYQDMKMADATDKTHFKYLEYQTEPLRIVSEKQKLYIDETMKNLAGALPTTTNLFRSKAK</sequence>
<dbReference type="Proteomes" id="UP000001070">
    <property type="component" value="Unassembled WGS sequence"/>
</dbReference>
<dbReference type="eggNOG" id="ENOG502SCEG">
    <property type="taxonomic scope" value="Eukaryota"/>
</dbReference>
<name>B4JRP5_DROGR</name>
<evidence type="ECO:0000313" key="3">
    <source>
        <dbReference type="Proteomes" id="UP000001070"/>
    </source>
</evidence>
<reference evidence="2 3" key="1">
    <citation type="journal article" date="2007" name="Nature">
        <title>Evolution of genes and genomes on the Drosophila phylogeny.</title>
        <authorList>
            <consortium name="Drosophila 12 Genomes Consortium"/>
            <person name="Clark A.G."/>
            <person name="Eisen M.B."/>
            <person name="Smith D.R."/>
            <person name="Bergman C.M."/>
            <person name="Oliver B."/>
            <person name="Markow T.A."/>
            <person name="Kaufman T.C."/>
            <person name="Kellis M."/>
            <person name="Gelbart W."/>
            <person name="Iyer V.N."/>
            <person name="Pollard D.A."/>
            <person name="Sackton T.B."/>
            <person name="Larracuente A.M."/>
            <person name="Singh N.D."/>
            <person name="Abad J.P."/>
            <person name="Abt D.N."/>
            <person name="Adryan B."/>
            <person name="Aguade M."/>
            <person name="Akashi H."/>
            <person name="Anderson W.W."/>
            <person name="Aquadro C.F."/>
            <person name="Ardell D.H."/>
            <person name="Arguello R."/>
            <person name="Artieri C.G."/>
            <person name="Barbash D.A."/>
            <person name="Barker D."/>
            <person name="Barsanti P."/>
            <person name="Batterham P."/>
            <person name="Batzoglou S."/>
            <person name="Begun D."/>
            <person name="Bhutkar A."/>
            <person name="Blanco E."/>
            <person name="Bosak S.A."/>
            <person name="Bradley R.K."/>
            <person name="Brand A.D."/>
            <person name="Brent M.R."/>
            <person name="Brooks A.N."/>
            <person name="Brown R.H."/>
            <person name="Butlin R.K."/>
            <person name="Caggese C."/>
            <person name="Calvi B.R."/>
            <person name="Bernardo de Carvalho A."/>
            <person name="Caspi A."/>
            <person name="Castrezana S."/>
            <person name="Celniker S.E."/>
            <person name="Chang J.L."/>
            <person name="Chapple C."/>
            <person name="Chatterji S."/>
            <person name="Chinwalla A."/>
            <person name="Civetta A."/>
            <person name="Clifton S.W."/>
            <person name="Comeron J.M."/>
            <person name="Costello J.C."/>
            <person name="Coyne J.A."/>
            <person name="Daub J."/>
            <person name="David R.G."/>
            <person name="Delcher A.L."/>
            <person name="Delehaunty K."/>
            <person name="Do C.B."/>
            <person name="Ebling H."/>
            <person name="Edwards K."/>
            <person name="Eickbush T."/>
            <person name="Evans J.D."/>
            <person name="Filipski A."/>
            <person name="Findeiss S."/>
            <person name="Freyhult E."/>
            <person name="Fulton L."/>
            <person name="Fulton R."/>
            <person name="Garcia A.C."/>
            <person name="Gardiner A."/>
            <person name="Garfield D.A."/>
            <person name="Garvin B.E."/>
            <person name="Gibson G."/>
            <person name="Gilbert D."/>
            <person name="Gnerre S."/>
            <person name="Godfrey J."/>
            <person name="Good R."/>
            <person name="Gotea V."/>
            <person name="Gravely B."/>
            <person name="Greenberg A.J."/>
            <person name="Griffiths-Jones S."/>
            <person name="Gross S."/>
            <person name="Guigo R."/>
            <person name="Gustafson E.A."/>
            <person name="Haerty W."/>
            <person name="Hahn M.W."/>
            <person name="Halligan D.L."/>
            <person name="Halpern A.L."/>
            <person name="Halter G.M."/>
            <person name="Han M.V."/>
            <person name="Heger A."/>
            <person name="Hillier L."/>
            <person name="Hinrichs A.S."/>
            <person name="Holmes I."/>
            <person name="Hoskins R.A."/>
            <person name="Hubisz M.J."/>
            <person name="Hultmark D."/>
            <person name="Huntley M.A."/>
            <person name="Jaffe D.B."/>
            <person name="Jagadeeshan S."/>
            <person name="Jeck W.R."/>
            <person name="Johnson J."/>
            <person name="Jones C.D."/>
            <person name="Jordan W.C."/>
            <person name="Karpen G.H."/>
            <person name="Kataoka E."/>
            <person name="Keightley P.D."/>
            <person name="Kheradpour P."/>
            <person name="Kirkness E.F."/>
            <person name="Koerich L.B."/>
            <person name="Kristiansen K."/>
            <person name="Kudrna D."/>
            <person name="Kulathinal R.J."/>
            <person name="Kumar S."/>
            <person name="Kwok R."/>
            <person name="Lander E."/>
            <person name="Langley C.H."/>
            <person name="Lapoint R."/>
            <person name="Lazzaro B.P."/>
            <person name="Lee S.J."/>
            <person name="Levesque L."/>
            <person name="Li R."/>
            <person name="Lin C.F."/>
            <person name="Lin M.F."/>
            <person name="Lindblad-Toh K."/>
            <person name="Llopart A."/>
            <person name="Long M."/>
            <person name="Low L."/>
            <person name="Lozovsky E."/>
            <person name="Lu J."/>
            <person name="Luo M."/>
            <person name="Machado C.A."/>
            <person name="Makalowski W."/>
            <person name="Marzo M."/>
            <person name="Matsuda M."/>
            <person name="Matzkin L."/>
            <person name="McAllister B."/>
            <person name="McBride C.S."/>
            <person name="McKernan B."/>
            <person name="McKernan K."/>
            <person name="Mendez-Lago M."/>
            <person name="Minx P."/>
            <person name="Mollenhauer M.U."/>
            <person name="Montooth K."/>
            <person name="Mount S.M."/>
            <person name="Mu X."/>
            <person name="Myers E."/>
            <person name="Negre B."/>
            <person name="Newfeld S."/>
            <person name="Nielsen R."/>
            <person name="Noor M.A."/>
            <person name="O'Grady P."/>
            <person name="Pachter L."/>
            <person name="Papaceit M."/>
            <person name="Parisi M.J."/>
            <person name="Parisi M."/>
            <person name="Parts L."/>
            <person name="Pedersen J.S."/>
            <person name="Pesole G."/>
            <person name="Phillippy A.M."/>
            <person name="Ponting C.P."/>
            <person name="Pop M."/>
            <person name="Porcelli D."/>
            <person name="Powell J.R."/>
            <person name="Prohaska S."/>
            <person name="Pruitt K."/>
            <person name="Puig M."/>
            <person name="Quesneville H."/>
            <person name="Ram K.R."/>
            <person name="Rand D."/>
            <person name="Rasmussen M.D."/>
            <person name="Reed L.K."/>
            <person name="Reenan R."/>
            <person name="Reily A."/>
            <person name="Remington K.A."/>
            <person name="Rieger T.T."/>
            <person name="Ritchie M.G."/>
            <person name="Robin C."/>
            <person name="Rogers Y.H."/>
            <person name="Rohde C."/>
            <person name="Rozas J."/>
            <person name="Rubenfield M.J."/>
            <person name="Ruiz A."/>
            <person name="Russo S."/>
            <person name="Salzberg S.L."/>
            <person name="Sanchez-Gracia A."/>
            <person name="Saranga D.J."/>
            <person name="Sato H."/>
            <person name="Schaeffer S.W."/>
            <person name="Schatz M.C."/>
            <person name="Schlenke T."/>
            <person name="Schwartz R."/>
            <person name="Segarra C."/>
            <person name="Singh R.S."/>
            <person name="Sirot L."/>
            <person name="Sirota M."/>
            <person name="Sisneros N.B."/>
            <person name="Smith C.D."/>
            <person name="Smith T.F."/>
            <person name="Spieth J."/>
            <person name="Stage D.E."/>
            <person name="Stark A."/>
            <person name="Stephan W."/>
            <person name="Strausberg R.L."/>
            <person name="Strempel S."/>
            <person name="Sturgill D."/>
            <person name="Sutton G."/>
            <person name="Sutton G.G."/>
            <person name="Tao W."/>
            <person name="Teichmann S."/>
            <person name="Tobari Y.N."/>
            <person name="Tomimura Y."/>
            <person name="Tsolas J.M."/>
            <person name="Valente V.L."/>
            <person name="Venter E."/>
            <person name="Venter J.C."/>
            <person name="Vicario S."/>
            <person name="Vieira F.G."/>
            <person name="Vilella A.J."/>
            <person name="Villasante A."/>
            <person name="Walenz B."/>
            <person name="Wang J."/>
            <person name="Wasserman M."/>
            <person name="Watts T."/>
            <person name="Wilson D."/>
            <person name="Wilson R.K."/>
            <person name="Wing R.A."/>
            <person name="Wolfner M.F."/>
            <person name="Wong A."/>
            <person name="Wong G.K."/>
            <person name="Wu C.I."/>
            <person name="Wu G."/>
            <person name="Yamamoto D."/>
            <person name="Yang H.P."/>
            <person name="Yang S.P."/>
            <person name="Yorke J.A."/>
            <person name="Yoshida K."/>
            <person name="Zdobnov E."/>
            <person name="Zhang P."/>
            <person name="Zhang Y."/>
            <person name="Zimin A.V."/>
            <person name="Baldwin J."/>
            <person name="Abdouelleil A."/>
            <person name="Abdulkadir J."/>
            <person name="Abebe A."/>
            <person name="Abera B."/>
            <person name="Abreu J."/>
            <person name="Acer S.C."/>
            <person name="Aftuck L."/>
            <person name="Alexander A."/>
            <person name="An P."/>
            <person name="Anderson E."/>
            <person name="Anderson S."/>
            <person name="Arachi H."/>
            <person name="Azer M."/>
            <person name="Bachantsang P."/>
            <person name="Barry A."/>
            <person name="Bayul T."/>
            <person name="Berlin A."/>
            <person name="Bessette D."/>
            <person name="Bloom T."/>
            <person name="Blye J."/>
            <person name="Boguslavskiy L."/>
            <person name="Bonnet C."/>
            <person name="Boukhgalter B."/>
            <person name="Bourzgui I."/>
            <person name="Brown A."/>
            <person name="Cahill P."/>
            <person name="Channer S."/>
            <person name="Cheshatsang Y."/>
            <person name="Chuda L."/>
            <person name="Citroen M."/>
            <person name="Collymore A."/>
            <person name="Cooke P."/>
            <person name="Costello M."/>
            <person name="D'Aco K."/>
            <person name="Daza R."/>
            <person name="De Haan G."/>
            <person name="DeGray S."/>
            <person name="DeMaso C."/>
            <person name="Dhargay N."/>
            <person name="Dooley K."/>
            <person name="Dooley E."/>
            <person name="Doricent M."/>
            <person name="Dorje P."/>
            <person name="Dorjee K."/>
            <person name="Dupes A."/>
            <person name="Elong R."/>
            <person name="Falk J."/>
            <person name="Farina A."/>
            <person name="Faro S."/>
            <person name="Ferguson D."/>
            <person name="Fisher S."/>
            <person name="Foley C.D."/>
            <person name="Franke A."/>
            <person name="Friedrich D."/>
            <person name="Gadbois L."/>
            <person name="Gearin G."/>
            <person name="Gearin C.R."/>
            <person name="Giannoukos G."/>
            <person name="Goode T."/>
            <person name="Graham J."/>
            <person name="Grandbois E."/>
            <person name="Grewal S."/>
            <person name="Gyaltsen K."/>
            <person name="Hafez N."/>
            <person name="Hagos B."/>
            <person name="Hall J."/>
            <person name="Henson C."/>
            <person name="Hollinger A."/>
            <person name="Honan T."/>
            <person name="Huard M.D."/>
            <person name="Hughes L."/>
            <person name="Hurhula B."/>
            <person name="Husby M.E."/>
            <person name="Kamat A."/>
            <person name="Kanga B."/>
            <person name="Kashin S."/>
            <person name="Khazanovich D."/>
            <person name="Kisner P."/>
            <person name="Lance K."/>
            <person name="Lara M."/>
            <person name="Lee W."/>
            <person name="Lennon N."/>
            <person name="Letendre F."/>
            <person name="LeVine R."/>
            <person name="Lipovsky A."/>
            <person name="Liu X."/>
            <person name="Liu J."/>
            <person name="Liu S."/>
            <person name="Lokyitsang T."/>
            <person name="Lokyitsang Y."/>
            <person name="Lubonja R."/>
            <person name="Lui A."/>
            <person name="MacDonald P."/>
            <person name="Magnisalis V."/>
            <person name="Maru K."/>
            <person name="Matthews C."/>
            <person name="McCusker W."/>
            <person name="McDonough S."/>
            <person name="Mehta T."/>
            <person name="Meldrim J."/>
            <person name="Meneus L."/>
            <person name="Mihai O."/>
            <person name="Mihalev A."/>
            <person name="Mihova T."/>
            <person name="Mittelman R."/>
            <person name="Mlenga V."/>
            <person name="Montmayeur A."/>
            <person name="Mulrain L."/>
            <person name="Navidi A."/>
            <person name="Naylor J."/>
            <person name="Negash T."/>
            <person name="Nguyen T."/>
            <person name="Nguyen N."/>
            <person name="Nicol R."/>
            <person name="Norbu C."/>
            <person name="Norbu N."/>
            <person name="Novod N."/>
            <person name="O'Neill B."/>
            <person name="Osman S."/>
            <person name="Markiewicz E."/>
            <person name="Oyono O.L."/>
            <person name="Patti C."/>
            <person name="Phunkhang P."/>
            <person name="Pierre F."/>
            <person name="Priest M."/>
            <person name="Raghuraman S."/>
            <person name="Rege F."/>
            <person name="Reyes R."/>
            <person name="Rise C."/>
            <person name="Rogov P."/>
            <person name="Ross K."/>
            <person name="Ryan E."/>
            <person name="Settipalli S."/>
            <person name="Shea T."/>
            <person name="Sherpa N."/>
            <person name="Shi L."/>
            <person name="Shih D."/>
            <person name="Sparrow T."/>
            <person name="Spaulding J."/>
            <person name="Stalker J."/>
            <person name="Stange-Thomann N."/>
            <person name="Stavropoulos S."/>
            <person name="Stone C."/>
            <person name="Strader C."/>
            <person name="Tesfaye S."/>
            <person name="Thomson T."/>
            <person name="Thoulutsang Y."/>
            <person name="Thoulutsang D."/>
            <person name="Topham K."/>
            <person name="Topping I."/>
            <person name="Tsamla T."/>
            <person name="Vassiliev H."/>
            <person name="Vo A."/>
            <person name="Wangchuk T."/>
            <person name="Wangdi T."/>
            <person name="Weiand M."/>
            <person name="Wilkinson J."/>
            <person name="Wilson A."/>
            <person name="Yadav S."/>
            <person name="Young G."/>
            <person name="Yu Q."/>
            <person name="Zembek L."/>
            <person name="Zhong D."/>
            <person name="Zimmer A."/>
            <person name="Zwirko Z."/>
            <person name="Jaffe D.B."/>
            <person name="Alvarez P."/>
            <person name="Brockman W."/>
            <person name="Butler J."/>
            <person name="Chin C."/>
            <person name="Gnerre S."/>
            <person name="Grabherr M."/>
            <person name="Kleber M."/>
            <person name="Mauceli E."/>
            <person name="MacCallum I."/>
        </authorList>
    </citation>
    <scope>NUCLEOTIDE SEQUENCE [LARGE SCALE GENOMIC DNA]</scope>
    <source>
        <strain evidence="3">Tucson 15287-2541.00</strain>
    </source>
</reference>
<accession>B4JRP5</accession>
<dbReference type="InterPro" id="IPR019191">
    <property type="entry name" value="Essential_protein_Yae1_N"/>
</dbReference>
<dbReference type="Pfam" id="PF09811">
    <property type="entry name" value="Yae1_N"/>
    <property type="match status" value="1"/>
</dbReference>